<gene>
    <name evidence="1" type="ORF">K8W15_08630</name>
</gene>
<accession>A0A921HA24</accession>
<dbReference type="Proteomes" id="UP000749334">
    <property type="component" value="Unassembled WGS sequence"/>
</dbReference>
<evidence type="ECO:0000313" key="2">
    <source>
        <dbReference type="Proteomes" id="UP000749334"/>
    </source>
</evidence>
<evidence type="ECO:0000313" key="1">
    <source>
        <dbReference type="EMBL" id="HJF74232.1"/>
    </source>
</evidence>
<dbReference type="EMBL" id="DYVQ01000073">
    <property type="protein sequence ID" value="HJF74232.1"/>
    <property type="molecule type" value="Genomic_DNA"/>
</dbReference>
<sequence length="217" mass="25916">MSKNEIILRNPKQGALVKANKQSQTFLTLLQQSDEQRLIDILKSINFEDTTRLISSLEHIEWTAQFIEKYAEYWNCSSFSQNKALPWSIALIERFETCWNWEVLSSNQALPWSMELIERFENRWECGVLEFSDYGLSNNEALPWSIALIERFEDRWGWGILSSNEALPWSIDLLEKFKHKWDWWWLVYNKKVRQIFTALSVQGIEEVMDYHIENENL</sequence>
<proteinExistence type="predicted"/>
<comment type="caution">
    <text evidence="1">The sequence shown here is derived from an EMBL/GenBank/DDBJ whole genome shotgun (WGS) entry which is preliminary data.</text>
</comment>
<name>A0A921HA24_9PAST</name>
<dbReference type="AlphaFoldDB" id="A0A921HA24"/>
<reference evidence="1" key="1">
    <citation type="journal article" date="2021" name="PeerJ">
        <title>Extensive microbial diversity within the chicken gut microbiome revealed by metagenomics and culture.</title>
        <authorList>
            <person name="Gilroy R."/>
            <person name="Ravi A."/>
            <person name="Getino M."/>
            <person name="Pursley I."/>
            <person name="Horton D.L."/>
            <person name="Alikhan N.F."/>
            <person name="Baker D."/>
            <person name="Gharbi K."/>
            <person name="Hall N."/>
            <person name="Watson M."/>
            <person name="Adriaenssens E.M."/>
            <person name="Foster-Nyarko E."/>
            <person name="Jarju S."/>
            <person name="Secka A."/>
            <person name="Antonio M."/>
            <person name="Oren A."/>
            <person name="Chaudhuri R.R."/>
            <person name="La Ragione R."/>
            <person name="Hildebrand F."/>
            <person name="Pallen M.J."/>
        </authorList>
    </citation>
    <scope>NUCLEOTIDE SEQUENCE</scope>
    <source>
        <strain evidence="1">ChiHjej11B10-15683</strain>
    </source>
</reference>
<protein>
    <submittedName>
        <fullName evidence="1">Uncharacterized protein</fullName>
    </submittedName>
</protein>
<reference evidence="1" key="2">
    <citation type="submission" date="2021-09" db="EMBL/GenBank/DDBJ databases">
        <authorList>
            <person name="Gilroy R."/>
        </authorList>
    </citation>
    <scope>NUCLEOTIDE SEQUENCE</scope>
    <source>
        <strain evidence="1">ChiHjej11B10-15683</strain>
    </source>
</reference>
<organism evidence="1 2">
    <name type="scientific">Gallibacterium anatis</name>
    <dbReference type="NCBI Taxonomy" id="750"/>
    <lineage>
        <taxon>Bacteria</taxon>
        <taxon>Pseudomonadati</taxon>
        <taxon>Pseudomonadota</taxon>
        <taxon>Gammaproteobacteria</taxon>
        <taxon>Pasteurellales</taxon>
        <taxon>Pasteurellaceae</taxon>
        <taxon>Gallibacterium</taxon>
    </lineage>
</organism>